<reference evidence="2 3" key="1">
    <citation type="submission" date="2018-02" db="EMBL/GenBank/DDBJ databases">
        <title>Genomic Encyclopedia of Archaeal and Bacterial Type Strains, Phase II (KMG-II): from individual species to whole genera.</title>
        <authorList>
            <person name="Goeker M."/>
        </authorList>
    </citation>
    <scope>NUCLEOTIDE SEQUENCE [LARGE SCALE GENOMIC DNA]</scope>
    <source>
        <strain evidence="2 3">DSM 16809</strain>
    </source>
</reference>
<accession>A0A2S6INE4</accession>
<protein>
    <submittedName>
        <fullName evidence="2">Calcineurin-like phosphoesterase family protein</fullName>
    </submittedName>
</protein>
<dbReference type="OrthoDB" id="333971at2"/>
<sequence>MILKLMTKNNILLLLIAIIITGCASFKAQYKEEIQEQFPSGLEIEKSFYLIGDVGKSPIGGKSDGLIALESYIKSQKTENDHLIFLGDNIYPVGMPEKDTEFRPVAENHLNAQIDVAKVFQGSTVFIPGNHDWYDEGLDNVNREKDYIEKALDNKNIWEPKVGCPINSIDINKQIQLIIVDSQWYLAKWDDHPTINDNCDQIKTREQFFLEIEGELKKNQDKTIVFALHHPLFTNGVHGGQYAAIKHLYPSQSALPIPILGSLATQIRTSGGVSAQDKQNKRYQEMTNRITTLARASAAPRIIFASGHEHTLQYIENDGIRQIVSGSGAKESYATLSNDGLFSYGGMGFARLDVMKDGSSWVRYYGFENGKEKLLFTYEAIKKPVEFDLETLPDEYPAFAKASIYDQERVEKSAVFESVWGNKYRDLYGTKINAKVAILDTLKGGLVVERAGGGHQTRSLRLVAKDGKEYNLRALKKSAVQFLQTTVFKENTVAESFEDTTAEDLLFDFYTAAHPYAALTLPKLSDAIGVYHTNPEIYFVPKQEALGNYNNDYGDELYMLVERPEENQKDIASFGKSDDIESTADIFEKIREDEKYKIDQEAFVRARMFDMLLGDWDRHQDQWRWAQFKKDGNSTFKPIPRDRDQVFSNFDGALFATLRTMIGITKQFATYDEELDNVKWFNSAASYLDRSLAQEADRDMWIEQAQFIQDNLSDEAIEAAFKELPAEIYPDESTQKIINNMKIRRGNIVKIAERYYDYLSDLAIVTGTDKDDFVVVDRVEDGKTRVTIYRNKDGKKADVVVDRLFLAEDTKEIWVYALDDDDIIEAVGSGKDRIKVRIIGGQNNDIYNLENGKSISIYDHKTKKNTFTDKGGARVRLSDSYNRNLYDPRKSILKSNVLTPAIGFNPDDGFKIGVQNTFTVNGFNRNPNTRVHQIRAGYYFATEGFDINYNGTFAGVFNQMNLTVKARFSNPTFAENFFGFGNETVNLDDDLDFDFNRVRLSEISGGVGVSYKGEYGSNVKGGIEIQSFEIEEDEGRFLETQFATPEEDPEFFERKWFLELNGGYNYESYDNKLNPTRGMIFDIVAGINADKDDLGNTFGFIKPKLGFYNALNRSRSLVLKTLTQATFNIGDDYQFYQSAQVGQNNGLRGYRTQRFSGESALAGSADVRYSFNEFKTGFVPLQIGIFGGADVGRVWQDGESSDKWHNDFGGGFWVNSSNAIGATFNLFTGEDGLRFSFQVGFSF</sequence>
<dbReference type="GO" id="GO:0016787">
    <property type="term" value="F:hydrolase activity"/>
    <property type="evidence" value="ECO:0007669"/>
    <property type="project" value="InterPro"/>
</dbReference>
<dbReference type="Gene3D" id="3.60.21.10">
    <property type="match status" value="1"/>
</dbReference>
<comment type="caution">
    <text evidence="2">The sequence shown here is derived from an EMBL/GenBank/DDBJ whole genome shotgun (WGS) entry which is preliminary data.</text>
</comment>
<evidence type="ECO:0000259" key="1">
    <source>
        <dbReference type="Pfam" id="PF00149"/>
    </source>
</evidence>
<evidence type="ECO:0000313" key="2">
    <source>
        <dbReference type="EMBL" id="PPK95767.1"/>
    </source>
</evidence>
<gene>
    <name evidence="2" type="ORF">LY01_01360</name>
</gene>
<keyword evidence="3" id="KW-1185">Reference proteome</keyword>
<dbReference type="InterPro" id="IPR029052">
    <property type="entry name" value="Metallo-depent_PP-like"/>
</dbReference>
<name>A0A2S6INE4_9FLAO</name>
<evidence type="ECO:0000313" key="3">
    <source>
        <dbReference type="Proteomes" id="UP000239002"/>
    </source>
</evidence>
<dbReference type="EMBL" id="PTJE01000002">
    <property type="protein sequence ID" value="PPK95767.1"/>
    <property type="molecule type" value="Genomic_DNA"/>
</dbReference>
<dbReference type="AlphaFoldDB" id="A0A2S6INE4"/>
<feature type="domain" description="Calcineurin-like phosphoesterase" evidence="1">
    <location>
        <begin position="48"/>
        <end position="244"/>
    </location>
</feature>
<dbReference type="SUPFAM" id="SSF56300">
    <property type="entry name" value="Metallo-dependent phosphatases"/>
    <property type="match status" value="1"/>
</dbReference>
<dbReference type="Pfam" id="PF00149">
    <property type="entry name" value="Metallophos"/>
    <property type="match status" value="1"/>
</dbReference>
<organism evidence="2 3">
    <name type="scientific">Nonlabens xylanidelens</name>
    <dbReference type="NCBI Taxonomy" id="191564"/>
    <lineage>
        <taxon>Bacteria</taxon>
        <taxon>Pseudomonadati</taxon>
        <taxon>Bacteroidota</taxon>
        <taxon>Flavobacteriia</taxon>
        <taxon>Flavobacteriales</taxon>
        <taxon>Flavobacteriaceae</taxon>
        <taxon>Nonlabens</taxon>
    </lineage>
</organism>
<dbReference type="InterPro" id="IPR004843">
    <property type="entry name" value="Calcineurin-like_PHP"/>
</dbReference>
<proteinExistence type="predicted"/>
<dbReference type="PROSITE" id="PS51257">
    <property type="entry name" value="PROKAR_LIPOPROTEIN"/>
    <property type="match status" value="1"/>
</dbReference>
<dbReference type="Proteomes" id="UP000239002">
    <property type="component" value="Unassembled WGS sequence"/>
</dbReference>
<dbReference type="RefSeq" id="WP_104515057.1">
    <property type="nucleotide sequence ID" value="NZ_MQVW01000002.1"/>
</dbReference>